<dbReference type="AlphaFoldDB" id="A0A644XC03"/>
<protein>
    <submittedName>
        <fullName evidence="1">Uncharacterized protein</fullName>
    </submittedName>
</protein>
<reference evidence="1" key="1">
    <citation type="submission" date="2019-08" db="EMBL/GenBank/DDBJ databases">
        <authorList>
            <person name="Kucharzyk K."/>
            <person name="Murdoch R.W."/>
            <person name="Higgins S."/>
            <person name="Loffler F."/>
        </authorList>
    </citation>
    <scope>NUCLEOTIDE SEQUENCE</scope>
</reference>
<organism evidence="1">
    <name type="scientific">bioreactor metagenome</name>
    <dbReference type="NCBI Taxonomy" id="1076179"/>
    <lineage>
        <taxon>unclassified sequences</taxon>
        <taxon>metagenomes</taxon>
        <taxon>ecological metagenomes</taxon>
    </lineage>
</organism>
<sequence length="64" mass="7627">MRLKSYMNRKQIFILILMMSDYDVMAGNADVYRSEIRSSKRYFLRMSGVELLPQIVWVYVGLVM</sequence>
<name>A0A644XC03_9ZZZZ</name>
<proteinExistence type="predicted"/>
<dbReference type="EMBL" id="VSSQ01002166">
    <property type="protein sequence ID" value="MPM13740.1"/>
    <property type="molecule type" value="Genomic_DNA"/>
</dbReference>
<evidence type="ECO:0000313" key="1">
    <source>
        <dbReference type="EMBL" id="MPM13740.1"/>
    </source>
</evidence>
<gene>
    <name evidence="1" type="ORF">SDC9_60099</name>
</gene>
<comment type="caution">
    <text evidence="1">The sequence shown here is derived from an EMBL/GenBank/DDBJ whole genome shotgun (WGS) entry which is preliminary data.</text>
</comment>
<accession>A0A644XC03</accession>